<dbReference type="OrthoDB" id="30833at2759"/>
<dbReference type="Pfam" id="PF13472">
    <property type="entry name" value="Lipase_GDSL_2"/>
    <property type="match status" value="1"/>
</dbReference>
<feature type="domain" description="SGNH hydrolase-type esterase" evidence="1">
    <location>
        <begin position="146"/>
        <end position="315"/>
    </location>
</feature>
<keyword evidence="3" id="KW-1185">Reference proteome</keyword>
<reference evidence="2 3" key="1">
    <citation type="journal article" date="2010" name="Cell">
        <title>The genome of Naegleria gruberi illuminates early eukaryotic versatility.</title>
        <authorList>
            <person name="Fritz-Laylin L.K."/>
            <person name="Prochnik S.E."/>
            <person name="Ginger M.L."/>
            <person name="Dacks J.B."/>
            <person name="Carpenter M.L."/>
            <person name="Field M.C."/>
            <person name="Kuo A."/>
            <person name="Paredez A."/>
            <person name="Chapman J."/>
            <person name="Pham J."/>
            <person name="Shu S."/>
            <person name="Neupane R."/>
            <person name="Cipriano M."/>
            <person name="Mancuso J."/>
            <person name="Tu H."/>
            <person name="Salamov A."/>
            <person name="Lindquist E."/>
            <person name="Shapiro H."/>
            <person name="Lucas S."/>
            <person name="Grigoriev I.V."/>
            <person name="Cande W.Z."/>
            <person name="Fulton C."/>
            <person name="Rokhsar D.S."/>
            <person name="Dawson S.C."/>
        </authorList>
    </citation>
    <scope>NUCLEOTIDE SEQUENCE [LARGE SCALE GENOMIC DNA]</scope>
    <source>
        <strain evidence="2 3">NEG-M</strain>
    </source>
</reference>
<dbReference type="Proteomes" id="UP000006671">
    <property type="component" value="Unassembled WGS sequence"/>
</dbReference>
<proteinExistence type="predicted"/>
<dbReference type="InParanoid" id="D2VC64"/>
<organism evidence="3">
    <name type="scientific">Naegleria gruberi</name>
    <name type="common">Amoeba</name>
    <dbReference type="NCBI Taxonomy" id="5762"/>
    <lineage>
        <taxon>Eukaryota</taxon>
        <taxon>Discoba</taxon>
        <taxon>Heterolobosea</taxon>
        <taxon>Tetramitia</taxon>
        <taxon>Eutetramitia</taxon>
        <taxon>Vahlkampfiidae</taxon>
        <taxon>Naegleria</taxon>
    </lineage>
</organism>
<evidence type="ECO:0000313" key="3">
    <source>
        <dbReference type="Proteomes" id="UP000006671"/>
    </source>
</evidence>
<dbReference type="PANTHER" id="PTHR37834:SF2">
    <property type="entry name" value="ESTERASE, SGNH HYDROLASE-TYPE"/>
    <property type="match status" value="1"/>
</dbReference>
<protein>
    <submittedName>
        <fullName evidence="2">Predicted protein</fullName>
    </submittedName>
</protein>
<evidence type="ECO:0000259" key="1">
    <source>
        <dbReference type="Pfam" id="PF13472"/>
    </source>
</evidence>
<dbReference type="STRING" id="5762.D2VC64"/>
<name>D2VC64_NAEGR</name>
<evidence type="ECO:0000313" key="2">
    <source>
        <dbReference type="EMBL" id="EFC45692.1"/>
    </source>
</evidence>
<accession>D2VC64</accession>
<gene>
    <name evidence="2" type="ORF">NAEGRDRAFT_66462</name>
</gene>
<dbReference type="Gene3D" id="3.40.50.1110">
    <property type="entry name" value="SGNH hydrolase"/>
    <property type="match status" value="1"/>
</dbReference>
<dbReference type="CDD" id="cd01831">
    <property type="entry name" value="Endoglucanase_E_like"/>
    <property type="match status" value="1"/>
</dbReference>
<dbReference type="InterPro" id="IPR052762">
    <property type="entry name" value="PCW_deacetylase/CE"/>
</dbReference>
<sequence length="373" mass="41892">MSVLKIVFNCYQILFDWSGFTMATRLYYIQDNSQPTLPLIVKLKETKNFYNANVWLLNDQHKRLTLLTSLVISATTPRDAKNGGYSVEFKWARQSSNSYNIEVEIEKRTEASFGIVWFSGFVILKSDALIKSLSPIVSSKSFKMEFIGDSISCGYGNLKVAPCHFEAATENVHESFVQKTARYLNATTSHVQCWSGKGMVRNYGDKSTVSKDPLPLFYGRTLANDATKPWNFSVVPDLVVISLGTNDFSTPPRPSLEEFGAGYQKVIDLIKAKYLVRNPNLKLVLVKLHLGNIQYVKQIAERQANYGKTVFYYDLSKVMGTLKPNEWGCDGHPHVTGDEKMALALSTFIKENVLIKQKSGSAPNSVLSDNDME</sequence>
<dbReference type="VEuPathDB" id="AmoebaDB:NAEGRDRAFT_66462"/>
<dbReference type="RefSeq" id="XP_002678436.1">
    <property type="nucleotide sequence ID" value="XM_002678390.1"/>
</dbReference>
<dbReference type="GO" id="GO:0052689">
    <property type="term" value="F:carboxylic ester hydrolase activity"/>
    <property type="evidence" value="ECO:0007669"/>
    <property type="project" value="InterPro"/>
</dbReference>
<dbReference type="EMBL" id="GG738862">
    <property type="protein sequence ID" value="EFC45692.1"/>
    <property type="molecule type" value="Genomic_DNA"/>
</dbReference>
<dbReference type="eggNOG" id="ENOG502SADH">
    <property type="taxonomic scope" value="Eukaryota"/>
</dbReference>
<dbReference type="InterPro" id="IPR013830">
    <property type="entry name" value="SGNH_hydro"/>
</dbReference>
<dbReference type="SUPFAM" id="SSF52266">
    <property type="entry name" value="SGNH hydrolase"/>
    <property type="match status" value="1"/>
</dbReference>
<dbReference type="KEGG" id="ngr:NAEGRDRAFT_66462"/>
<dbReference type="InterPro" id="IPR037461">
    <property type="entry name" value="CtCE2-like_dom"/>
</dbReference>
<dbReference type="AlphaFoldDB" id="D2VC64"/>
<dbReference type="PANTHER" id="PTHR37834">
    <property type="entry name" value="GDSL-LIKE LIPASE/ACYLHYDROLASE DOMAIN PROTEIN (AFU_ORTHOLOGUE AFUA_2G00620)"/>
    <property type="match status" value="1"/>
</dbReference>
<dbReference type="GeneID" id="8858792"/>
<dbReference type="InterPro" id="IPR036514">
    <property type="entry name" value="SGNH_hydro_sf"/>
</dbReference>